<protein>
    <submittedName>
        <fullName evidence="3">Prepilin-type N-terminal cleavage/methylation domain-containing protein</fullName>
    </submittedName>
</protein>
<dbReference type="Proteomes" id="UP000660380">
    <property type="component" value="Unassembled WGS sequence"/>
</dbReference>
<dbReference type="Pfam" id="PF07963">
    <property type="entry name" value="N_methyl"/>
    <property type="match status" value="1"/>
</dbReference>
<dbReference type="RefSeq" id="WP_029637296.1">
    <property type="nucleotide sequence ID" value="NZ_JACJTA010000107.1"/>
</dbReference>
<evidence type="ECO:0000256" key="1">
    <source>
        <dbReference type="SAM" id="MobiDB-lite"/>
    </source>
</evidence>
<dbReference type="InterPro" id="IPR012902">
    <property type="entry name" value="N_methyl_site"/>
</dbReference>
<evidence type="ECO:0000313" key="3">
    <source>
        <dbReference type="EMBL" id="MBD2608753.1"/>
    </source>
</evidence>
<dbReference type="EMBL" id="JACJTA010000107">
    <property type="protein sequence ID" value="MBD2608753.1"/>
    <property type="molecule type" value="Genomic_DNA"/>
</dbReference>
<accession>A0ABR8GZZ6</accession>
<dbReference type="SUPFAM" id="SSF54523">
    <property type="entry name" value="Pili subunits"/>
    <property type="match status" value="1"/>
</dbReference>
<organism evidence="3 4">
    <name type="scientific">Scytonema hofmannii FACHB-248</name>
    <dbReference type="NCBI Taxonomy" id="1842502"/>
    <lineage>
        <taxon>Bacteria</taxon>
        <taxon>Bacillati</taxon>
        <taxon>Cyanobacteriota</taxon>
        <taxon>Cyanophyceae</taxon>
        <taxon>Nostocales</taxon>
        <taxon>Scytonemataceae</taxon>
        <taxon>Scytonema</taxon>
    </lineage>
</organism>
<feature type="region of interest" description="Disordered" evidence="1">
    <location>
        <begin position="93"/>
        <end position="114"/>
    </location>
</feature>
<evidence type="ECO:0000256" key="2">
    <source>
        <dbReference type="SAM" id="Phobius"/>
    </source>
</evidence>
<keyword evidence="2" id="KW-0472">Membrane</keyword>
<feature type="transmembrane region" description="Helical" evidence="2">
    <location>
        <begin position="30"/>
        <end position="52"/>
    </location>
</feature>
<dbReference type="InterPro" id="IPR045584">
    <property type="entry name" value="Pilin-like"/>
</dbReference>
<gene>
    <name evidence="3" type="ORF">H6G81_30615</name>
</gene>
<proteinExistence type="predicted"/>
<dbReference type="NCBIfam" id="TIGR02532">
    <property type="entry name" value="IV_pilin_GFxxxE"/>
    <property type="match status" value="1"/>
</dbReference>
<keyword evidence="4" id="KW-1185">Reference proteome</keyword>
<feature type="region of interest" description="Disordered" evidence="1">
    <location>
        <begin position="207"/>
        <end position="227"/>
    </location>
</feature>
<evidence type="ECO:0000313" key="4">
    <source>
        <dbReference type="Proteomes" id="UP000660380"/>
    </source>
</evidence>
<reference evidence="3 4" key="1">
    <citation type="journal article" date="2020" name="ISME J.">
        <title>Comparative genomics reveals insights into cyanobacterial evolution and habitat adaptation.</title>
        <authorList>
            <person name="Chen M.Y."/>
            <person name="Teng W.K."/>
            <person name="Zhao L."/>
            <person name="Hu C.X."/>
            <person name="Zhou Y.K."/>
            <person name="Han B.P."/>
            <person name="Song L.R."/>
            <person name="Shu W.S."/>
        </authorList>
    </citation>
    <scope>NUCLEOTIDE SEQUENCE [LARGE SCALE GENOMIC DNA]</scope>
    <source>
        <strain evidence="3 4">FACHB-248</strain>
    </source>
</reference>
<keyword evidence="2" id="KW-0812">Transmembrane</keyword>
<sequence>MMSSLKFILNLKLKCFGINNKNSGFTLIELLIGMVLAILIITPLLGFMIDILDTDRKEQAKATSEQEIQAALDFIERDLQQAVYIYDRDGLTRDGDNTTPPTPPTILPANSGIKNRIPPVKEAPNCKQTNADGTVCQPILVFWKREYLADSVGVSSKTDTVKDDGFAYSLVAYYLITNPTGGNTTWSRSARIGRFQIRGKISAAYSNTKGEDSSPGFNPPPLDPTIPGSSLKEKMNQWKADSAAYTSRTETLLDYISTSGPAITCPANSQDIGTNTSGFYACVEADKVLAKIYLRGNAYFRLDKNNQIQYSNSAATYFPTASIQVQGRGFLPAK</sequence>
<keyword evidence="2" id="KW-1133">Transmembrane helix</keyword>
<comment type="caution">
    <text evidence="3">The sequence shown here is derived from an EMBL/GenBank/DDBJ whole genome shotgun (WGS) entry which is preliminary data.</text>
</comment>
<name>A0ABR8GZZ6_9CYAN</name>
<dbReference type="NCBIfam" id="NF038304">
    <property type="entry name" value="EPS_HpsC"/>
    <property type="match status" value="1"/>
</dbReference>